<dbReference type="AlphaFoldDB" id="A0AAW0FY61"/>
<evidence type="ECO:0000313" key="2">
    <source>
        <dbReference type="Proteomes" id="UP001385951"/>
    </source>
</evidence>
<organism evidence="1 2">
    <name type="scientific">Cerrena zonata</name>
    <dbReference type="NCBI Taxonomy" id="2478898"/>
    <lineage>
        <taxon>Eukaryota</taxon>
        <taxon>Fungi</taxon>
        <taxon>Dikarya</taxon>
        <taxon>Basidiomycota</taxon>
        <taxon>Agaricomycotina</taxon>
        <taxon>Agaricomycetes</taxon>
        <taxon>Polyporales</taxon>
        <taxon>Cerrenaceae</taxon>
        <taxon>Cerrena</taxon>
    </lineage>
</organism>
<feature type="non-terminal residue" evidence="1">
    <location>
        <position position="1"/>
    </location>
</feature>
<comment type="caution">
    <text evidence="1">The sequence shown here is derived from an EMBL/GenBank/DDBJ whole genome shotgun (WGS) entry which is preliminary data.</text>
</comment>
<proteinExistence type="predicted"/>
<dbReference type="EMBL" id="JASBNA010000026">
    <property type="protein sequence ID" value="KAK7684359.1"/>
    <property type="molecule type" value="Genomic_DNA"/>
</dbReference>
<accession>A0AAW0FY61</accession>
<evidence type="ECO:0000313" key="1">
    <source>
        <dbReference type="EMBL" id="KAK7684359.1"/>
    </source>
</evidence>
<name>A0AAW0FY61_9APHY</name>
<sequence length="86" mass="9819">FTDVKKCNLVPLHGPQTLQEILTFFAPPHRELPTQTELEVQVCEMALVADNVNQTLNILSLPNSKPTEMKRLHARIDENDRVSRDI</sequence>
<protein>
    <submittedName>
        <fullName evidence="1">Uncharacterized protein</fullName>
    </submittedName>
</protein>
<keyword evidence="2" id="KW-1185">Reference proteome</keyword>
<reference evidence="1 2" key="1">
    <citation type="submission" date="2022-09" db="EMBL/GenBank/DDBJ databases">
        <authorList>
            <person name="Palmer J.M."/>
        </authorList>
    </citation>
    <scope>NUCLEOTIDE SEQUENCE [LARGE SCALE GENOMIC DNA]</scope>
    <source>
        <strain evidence="1 2">DSM 7382</strain>
    </source>
</reference>
<dbReference type="Proteomes" id="UP001385951">
    <property type="component" value="Unassembled WGS sequence"/>
</dbReference>
<gene>
    <name evidence="1" type="ORF">QCA50_012683</name>
</gene>